<dbReference type="Proteomes" id="UP001165121">
    <property type="component" value="Unassembled WGS sequence"/>
</dbReference>
<dbReference type="AlphaFoldDB" id="A0A9W6YN79"/>
<name>A0A9W6YN79_9STRA</name>
<organism evidence="1 2">
    <name type="scientific">Phytophthora fragariaefolia</name>
    <dbReference type="NCBI Taxonomy" id="1490495"/>
    <lineage>
        <taxon>Eukaryota</taxon>
        <taxon>Sar</taxon>
        <taxon>Stramenopiles</taxon>
        <taxon>Oomycota</taxon>
        <taxon>Peronosporomycetes</taxon>
        <taxon>Peronosporales</taxon>
        <taxon>Peronosporaceae</taxon>
        <taxon>Phytophthora</taxon>
    </lineage>
</organism>
<evidence type="ECO:0000313" key="1">
    <source>
        <dbReference type="EMBL" id="GMG15054.1"/>
    </source>
</evidence>
<comment type="caution">
    <text evidence="1">The sequence shown here is derived from an EMBL/GenBank/DDBJ whole genome shotgun (WGS) entry which is preliminary data.</text>
</comment>
<dbReference type="EMBL" id="BSXT01018865">
    <property type="protein sequence ID" value="GMG15054.1"/>
    <property type="molecule type" value="Genomic_DNA"/>
</dbReference>
<sequence>MRLQEIWGETYQGSATVWRMRANEIMRNLDRSTWEVDPPTATVERLLRAADGEAERHLTILSRATRLALDIVNGAIADNQKLINDWEAFGRRLDNQECALSVRRDTIESFLEDIPLLPPTAVTNPLSTLENVPDTEHEPWFLD</sequence>
<accession>A0A9W6YN79</accession>
<dbReference type="OrthoDB" id="123299at2759"/>
<proteinExistence type="predicted"/>
<protein>
    <submittedName>
        <fullName evidence="1">Unnamed protein product</fullName>
    </submittedName>
</protein>
<gene>
    <name evidence="1" type="ORF">Pfra01_002932000</name>
</gene>
<reference evidence="1" key="1">
    <citation type="submission" date="2023-04" db="EMBL/GenBank/DDBJ databases">
        <title>Phytophthora fragariaefolia NBRC 109709.</title>
        <authorList>
            <person name="Ichikawa N."/>
            <person name="Sato H."/>
            <person name="Tonouchi N."/>
        </authorList>
    </citation>
    <scope>NUCLEOTIDE SEQUENCE</scope>
    <source>
        <strain evidence="1">NBRC 109709</strain>
    </source>
</reference>
<evidence type="ECO:0000313" key="2">
    <source>
        <dbReference type="Proteomes" id="UP001165121"/>
    </source>
</evidence>
<keyword evidence="2" id="KW-1185">Reference proteome</keyword>